<dbReference type="GO" id="GO:0008187">
    <property type="term" value="F:poly-pyrimidine tract binding"/>
    <property type="evidence" value="ECO:0007669"/>
    <property type="project" value="UniProtKB-ARBA"/>
</dbReference>
<dbReference type="STRING" id="2018661.A0A2A2LDP0"/>
<evidence type="ECO:0000256" key="3">
    <source>
        <dbReference type="PROSITE-ProRule" id="PRU00332"/>
    </source>
</evidence>
<dbReference type="PANTHER" id="PTHR22792">
    <property type="entry name" value="LUPUS LA PROTEIN-RELATED"/>
    <property type="match status" value="1"/>
</dbReference>
<feature type="domain" description="HTH La-type RNA-binding" evidence="5">
    <location>
        <begin position="811"/>
        <end position="903"/>
    </location>
</feature>
<dbReference type="InterPro" id="IPR045180">
    <property type="entry name" value="La_dom_prot"/>
</dbReference>
<feature type="compositionally biased region" description="Polar residues" evidence="4">
    <location>
        <begin position="986"/>
        <end position="1012"/>
    </location>
</feature>
<comment type="caution">
    <text evidence="6">The sequence shown here is derived from an EMBL/GenBank/DDBJ whole genome shotgun (WGS) entry which is preliminary data.</text>
</comment>
<keyword evidence="1 3" id="KW-0694">RNA-binding</keyword>
<accession>A0A2A2LDP0</accession>
<sequence length="1091" mass="115878">MSNVVGFSSEKRRSVLVWCGARLRTRCLFGHLDGKGIGFDLRAESGKQGKEQRVEENKGKVTDKPMLSFASIVSGKTDTAANETGGMTDTQNYNDAAASGSATQTGSNAVANQQTPNKSPGKDKAGGNGNGTGGKNDKGARGERNDQRAARKKLNRKERDKRRQEGANKSGDEKNKNGGGKKSGDGSPSGGNGHEQTQPVALEPAPLPAVNAWFKNKDAQSEQASKETVITNGPVNSNNNSTLPSTPTAVSAQTPVPVSVQIAVEHKHKPKPAETKKTSIKKDDGRGTDRKEMKETNGGEIRRMGQGQGKGEQQKQNMEMEWPRLDAANSADELLMTNGNAHEHGDAQQQMGKEQRDRHRQQSSPHSDGSEYCYAENAASGIYYKQGASQGWKKNAKGIKEAINTNNIAQSAASIPIHSLINGTEEQLNFVTTSLPHTTINSNMESVQNKEPNEVHSSHRHNQTTRDEKQQGINGTSGGQGQNQTGQAAGTNATSAGGGNYKSHMGNNQQQSQNRSGGRGGPRYQGQNKQQQHGQSGGGGPVQQKDYWHKKEPQHGGSSSGSASGSQQQQQSPAAVPLASVTTAAPPPQTMHSHNQSPHLAAGSKSPMQQNAANPAMSANAQDKQQQQAKPYYQNNDRGAQQPRGNPHAPPKLTPSQRKARGPLPDWDEIQDCEDNFDYMSLMDTQFAQFYPIHQPYDVATGAPQMGIMLQQATQHMAAFGYRQPLPMFPTAVMATAPPAPPTGPHAMAPAADGGATTVGGPTMVPPAVITSAAPSPMLPAAMISPQPPINQINTAIPFAPLYPPTVPSYAMSDESLKEYARKQIEYYFSDENLQKDFFLRRKMNPDGFLPLTLIASFPRVRTLTENRALILEALKDSDKIEISPDNQHIRTRINPKHWPLPPTVPVAADSPSATSAPVSVTSPPPTTTAVPAAVTAGAKPPPSVPSSSAAAPPPPQPQSKQQSPASASVSKPSAVVNPVNPPASTATASVAQQPQTSESESVKAVTTTDKQPQAVAEQHTSEENKTSTAGESQNEEDEEKWEQVSRKKKGRNDKSKQPSGGGNGNGSQTGSANSGHGRASSNSANSGNAS</sequence>
<feature type="compositionally biased region" description="Low complexity" evidence="4">
    <location>
        <begin position="1069"/>
        <end position="1091"/>
    </location>
</feature>
<dbReference type="Proteomes" id="UP000218231">
    <property type="component" value="Unassembled WGS sequence"/>
</dbReference>
<proteinExistence type="predicted"/>
<feature type="compositionally biased region" description="Low complexity" evidence="4">
    <location>
        <begin position="525"/>
        <end position="534"/>
    </location>
</feature>
<feature type="compositionally biased region" description="Low complexity" evidence="4">
    <location>
        <begin position="234"/>
        <end position="248"/>
    </location>
</feature>
<feature type="compositionally biased region" description="Low complexity" evidence="4">
    <location>
        <begin position="959"/>
        <end position="985"/>
    </location>
</feature>
<feature type="region of interest" description="Disordered" evidence="4">
    <location>
        <begin position="446"/>
        <end position="668"/>
    </location>
</feature>
<feature type="compositionally biased region" description="Basic and acidic residues" evidence="4">
    <location>
        <begin position="44"/>
        <end position="63"/>
    </location>
</feature>
<dbReference type="EMBL" id="LIAE01006881">
    <property type="protein sequence ID" value="PAV84198.1"/>
    <property type="molecule type" value="Genomic_DNA"/>
</dbReference>
<keyword evidence="7" id="KW-1185">Reference proteome</keyword>
<feature type="region of interest" description="Disordered" evidence="4">
    <location>
        <begin position="44"/>
        <end position="66"/>
    </location>
</feature>
<dbReference type="GO" id="GO:0010494">
    <property type="term" value="C:cytoplasmic stress granule"/>
    <property type="evidence" value="ECO:0007669"/>
    <property type="project" value="TreeGrafter"/>
</dbReference>
<feature type="compositionally biased region" description="Polar residues" evidence="4">
    <location>
        <begin position="78"/>
        <end position="94"/>
    </location>
</feature>
<feature type="compositionally biased region" description="Basic and acidic residues" evidence="4">
    <location>
        <begin position="157"/>
        <end position="176"/>
    </location>
</feature>
<dbReference type="FunFam" id="1.10.10.10:FF:000131">
    <property type="entry name" value="la-related protein 1B isoform X2"/>
    <property type="match status" value="1"/>
</dbReference>
<dbReference type="SMART" id="SM00715">
    <property type="entry name" value="LA"/>
    <property type="match status" value="1"/>
</dbReference>
<evidence type="ECO:0000256" key="1">
    <source>
        <dbReference type="ARBA" id="ARBA00022884"/>
    </source>
</evidence>
<name>A0A2A2LDP0_9BILA</name>
<feature type="compositionally biased region" description="Gly residues" evidence="4">
    <location>
        <begin position="177"/>
        <end position="193"/>
    </location>
</feature>
<evidence type="ECO:0000259" key="5">
    <source>
        <dbReference type="PROSITE" id="PS50961"/>
    </source>
</evidence>
<dbReference type="SUPFAM" id="SSF46785">
    <property type="entry name" value="Winged helix' DNA-binding domain"/>
    <property type="match status" value="1"/>
</dbReference>
<evidence type="ECO:0000313" key="7">
    <source>
        <dbReference type="Proteomes" id="UP000218231"/>
    </source>
</evidence>
<dbReference type="PANTHER" id="PTHR22792:SF132">
    <property type="entry name" value="LA-RELATED PROTEIN 1"/>
    <property type="match status" value="1"/>
</dbReference>
<evidence type="ECO:0000256" key="2">
    <source>
        <dbReference type="ARBA" id="ARBA00072183"/>
    </source>
</evidence>
<feature type="compositionally biased region" description="Polar residues" evidence="4">
    <location>
        <begin position="221"/>
        <end position="233"/>
    </location>
</feature>
<feature type="compositionally biased region" description="Basic and acidic residues" evidence="4">
    <location>
        <begin position="135"/>
        <end position="149"/>
    </location>
</feature>
<dbReference type="Gene3D" id="1.10.10.10">
    <property type="entry name" value="Winged helix-like DNA-binding domain superfamily/Winged helix DNA-binding domain"/>
    <property type="match status" value="1"/>
</dbReference>
<feature type="compositionally biased region" description="Low complexity" evidence="4">
    <location>
        <begin position="506"/>
        <end position="516"/>
    </location>
</feature>
<dbReference type="InterPro" id="IPR006630">
    <property type="entry name" value="La_HTH"/>
</dbReference>
<dbReference type="InterPro" id="IPR036388">
    <property type="entry name" value="WH-like_DNA-bd_sf"/>
</dbReference>
<dbReference type="AlphaFoldDB" id="A0A2A2LDP0"/>
<dbReference type="InterPro" id="IPR036390">
    <property type="entry name" value="WH_DNA-bd_sf"/>
</dbReference>
<feature type="compositionally biased region" description="Low complexity" evidence="4">
    <location>
        <begin position="482"/>
        <end position="495"/>
    </location>
</feature>
<reference evidence="6 7" key="1">
    <citation type="journal article" date="2017" name="Curr. Biol.">
        <title>Genome architecture and evolution of a unichromosomal asexual nematode.</title>
        <authorList>
            <person name="Fradin H."/>
            <person name="Zegar C."/>
            <person name="Gutwein M."/>
            <person name="Lucas J."/>
            <person name="Kovtun M."/>
            <person name="Corcoran D."/>
            <person name="Baugh L.R."/>
            <person name="Kiontke K."/>
            <person name="Gunsalus K."/>
            <person name="Fitch D.H."/>
            <person name="Piano F."/>
        </authorList>
    </citation>
    <scope>NUCLEOTIDE SEQUENCE [LARGE SCALE GENOMIC DNA]</scope>
    <source>
        <strain evidence="6">PF1309</strain>
    </source>
</reference>
<dbReference type="OrthoDB" id="5876904at2759"/>
<feature type="compositionally biased region" description="Basic and acidic residues" evidence="4">
    <location>
        <begin position="271"/>
        <end position="303"/>
    </location>
</feature>
<dbReference type="GO" id="GO:0005829">
    <property type="term" value="C:cytosol"/>
    <property type="evidence" value="ECO:0007669"/>
    <property type="project" value="TreeGrafter"/>
</dbReference>
<evidence type="ECO:0000256" key="4">
    <source>
        <dbReference type="SAM" id="MobiDB-lite"/>
    </source>
</evidence>
<dbReference type="Pfam" id="PF05383">
    <property type="entry name" value="La"/>
    <property type="match status" value="1"/>
</dbReference>
<feature type="region of interest" description="Disordered" evidence="4">
    <location>
        <begin position="78"/>
        <end position="316"/>
    </location>
</feature>
<feature type="compositionally biased region" description="Low complexity" evidence="4">
    <location>
        <begin position="556"/>
        <end position="572"/>
    </location>
</feature>
<feature type="compositionally biased region" description="Low complexity" evidence="4">
    <location>
        <begin position="199"/>
        <end position="212"/>
    </location>
</feature>
<dbReference type="PROSITE" id="PS50961">
    <property type="entry name" value="HTH_LA"/>
    <property type="match status" value="1"/>
</dbReference>
<dbReference type="GO" id="GO:0045727">
    <property type="term" value="P:positive regulation of translation"/>
    <property type="evidence" value="ECO:0007669"/>
    <property type="project" value="TreeGrafter"/>
</dbReference>
<evidence type="ECO:0000313" key="6">
    <source>
        <dbReference type="EMBL" id="PAV84198.1"/>
    </source>
</evidence>
<feature type="region of interest" description="Disordered" evidence="4">
    <location>
        <begin position="892"/>
        <end position="1091"/>
    </location>
</feature>
<feature type="region of interest" description="Disordered" evidence="4">
    <location>
        <begin position="343"/>
        <end position="371"/>
    </location>
</feature>
<feature type="compositionally biased region" description="Low complexity" evidence="4">
    <location>
        <begin position="619"/>
        <end position="636"/>
    </location>
</feature>
<organism evidence="6 7">
    <name type="scientific">Diploscapter pachys</name>
    <dbReference type="NCBI Taxonomy" id="2018661"/>
    <lineage>
        <taxon>Eukaryota</taxon>
        <taxon>Metazoa</taxon>
        <taxon>Ecdysozoa</taxon>
        <taxon>Nematoda</taxon>
        <taxon>Chromadorea</taxon>
        <taxon>Rhabditida</taxon>
        <taxon>Rhabditina</taxon>
        <taxon>Rhabditomorpha</taxon>
        <taxon>Rhabditoidea</taxon>
        <taxon>Rhabditidae</taxon>
        <taxon>Diploscapter</taxon>
    </lineage>
</organism>
<gene>
    <name evidence="6" type="ORF">WR25_06125</name>
</gene>
<feature type="compositionally biased region" description="Low complexity" evidence="4">
    <location>
        <begin position="96"/>
        <end position="109"/>
    </location>
</feature>
<feature type="compositionally biased region" description="Low complexity" evidence="4">
    <location>
        <begin position="906"/>
        <end position="939"/>
    </location>
</feature>
<protein>
    <recommendedName>
        <fullName evidence="2">La-related protein 1</fullName>
    </recommendedName>
</protein>